<accession>A0AAN0K1X4</accession>
<dbReference type="GeneID" id="109592199"/>
<organism evidence="2 3">
    <name type="scientific">Amphimedon queenslandica</name>
    <name type="common">Sponge</name>
    <dbReference type="NCBI Taxonomy" id="400682"/>
    <lineage>
        <taxon>Eukaryota</taxon>
        <taxon>Metazoa</taxon>
        <taxon>Porifera</taxon>
        <taxon>Demospongiae</taxon>
        <taxon>Heteroscleromorpha</taxon>
        <taxon>Haplosclerida</taxon>
        <taxon>Niphatidae</taxon>
        <taxon>Amphimedon</taxon>
    </lineage>
</organism>
<dbReference type="Proteomes" id="UP000007879">
    <property type="component" value="Unassembled WGS sequence"/>
</dbReference>
<evidence type="ECO:0000256" key="1">
    <source>
        <dbReference type="SAM" id="MobiDB-lite"/>
    </source>
</evidence>
<proteinExistence type="predicted"/>
<feature type="compositionally biased region" description="Polar residues" evidence="1">
    <location>
        <begin position="1"/>
        <end position="28"/>
    </location>
</feature>
<dbReference type="EnsemblMetazoa" id="XM_020007720.1">
    <property type="protein sequence ID" value="XP_019863279.1"/>
    <property type="gene ID" value="LOC109592199"/>
</dbReference>
<dbReference type="KEGG" id="aqu:109592199"/>
<feature type="region of interest" description="Disordered" evidence="1">
    <location>
        <begin position="1"/>
        <end position="30"/>
    </location>
</feature>
<reference evidence="3" key="1">
    <citation type="journal article" date="2010" name="Nature">
        <title>The Amphimedon queenslandica genome and the evolution of animal complexity.</title>
        <authorList>
            <person name="Srivastava M."/>
            <person name="Simakov O."/>
            <person name="Chapman J."/>
            <person name="Fahey B."/>
            <person name="Gauthier M.E."/>
            <person name="Mitros T."/>
            <person name="Richards G.S."/>
            <person name="Conaco C."/>
            <person name="Dacre M."/>
            <person name="Hellsten U."/>
            <person name="Larroux C."/>
            <person name="Putnam N.H."/>
            <person name="Stanke M."/>
            <person name="Adamska M."/>
            <person name="Darling A."/>
            <person name="Degnan S.M."/>
            <person name="Oakley T.H."/>
            <person name="Plachetzki D.C."/>
            <person name="Zhai Y."/>
            <person name="Adamski M."/>
            <person name="Calcino A."/>
            <person name="Cummins S.F."/>
            <person name="Goodstein D.M."/>
            <person name="Harris C."/>
            <person name="Jackson D.J."/>
            <person name="Leys S.P."/>
            <person name="Shu S."/>
            <person name="Woodcroft B.J."/>
            <person name="Vervoort M."/>
            <person name="Kosik K.S."/>
            <person name="Manning G."/>
            <person name="Degnan B.M."/>
            <person name="Rokhsar D.S."/>
        </authorList>
    </citation>
    <scope>NUCLEOTIDE SEQUENCE [LARGE SCALE GENOMIC DNA]</scope>
</reference>
<evidence type="ECO:0000313" key="2">
    <source>
        <dbReference type="EnsemblMetazoa" id="XP_019863279.1"/>
    </source>
</evidence>
<name>A0AAN0K1X4_AMPQE</name>
<dbReference type="AlphaFoldDB" id="A0AAN0K1X4"/>
<protein>
    <submittedName>
        <fullName evidence="2">Uncharacterized protein</fullName>
    </submittedName>
</protein>
<keyword evidence="3" id="KW-1185">Reference proteome</keyword>
<sequence length="226" mass="24542">MSGVANNSKSSFSPFTIKTSNHSTNNIGKDTPGPNCTCTNTNNNINTSSLTAIKESVLFIRKGINTLIQNRNMSTSDVLKQLNDYMYQVEIINESSLSLITESNKPRMPTLTGLNLTSNIIVNRSEGCTVEITSVCATFNTQCGASGIPFIKDNKVIVSYSCNATPNSNTSSVVGVIEKFYYPDLHFKCSCYAISGMVACDTIIHHCPYKEAVPALTATFTDIFSN</sequence>
<dbReference type="RefSeq" id="XP_019863279.1">
    <property type="nucleotide sequence ID" value="XM_020007720.1"/>
</dbReference>
<evidence type="ECO:0000313" key="3">
    <source>
        <dbReference type="Proteomes" id="UP000007879"/>
    </source>
</evidence>
<reference evidence="2" key="2">
    <citation type="submission" date="2024-06" db="UniProtKB">
        <authorList>
            <consortium name="EnsemblMetazoa"/>
        </authorList>
    </citation>
    <scope>IDENTIFICATION</scope>
</reference>